<dbReference type="Gene3D" id="2.130.10.10">
    <property type="entry name" value="YVTN repeat-like/Quinoprotein amine dehydrogenase"/>
    <property type="match status" value="1"/>
</dbReference>
<dbReference type="SUPFAM" id="SSF69322">
    <property type="entry name" value="Tricorn protease domain 2"/>
    <property type="match status" value="1"/>
</dbReference>
<reference evidence="2 4" key="1">
    <citation type="submission" date="2018-04" db="EMBL/GenBank/DDBJ databases">
        <title>Complete genome sequences of Streptomyces griseoviridis K61 and characterization of antagonistic properties of biological control agents.</title>
        <authorList>
            <person name="Mariita R.M."/>
            <person name="Sello J.K."/>
        </authorList>
    </citation>
    <scope>NUCLEOTIDE SEQUENCE [LARGE SCALE GENOMIC DNA]</scope>
    <source>
        <strain evidence="2 4">K61</strain>
    </source>
</reference>
<dbReference type="SMART" id="SM00564">
    <property type="entry name" value="PQQ"/>
    <property type="match status" value="1"/>
</dbReference>
<organism evidence="1 3">
    <name type="scientific">Streptomyces griseoviridis</name>
    <dbReference type="NCBI Taxonomy" id="45398"/>
    <lineage>
        <taxon>Bacteria</taxon>
        <taxon>Bacillati</taxon>
        <taxon>Actinomycetota</taxon>
        <taxon>Actinomycetes</taxon>
        <taxon>Kitasatosporales</taxon>
        <taxon>Streptomycetaceae</taxon>
        <taxon>Streptomyces</taxon>
    </lineage>
</organism>
<reference evidence="1 3" key="2">
    <citation type="submission" date="2018-12" db="EMBL/GenBank/DDBJ databases">
        <title>Streptomyces griseoviridis F1-27 complete genome.</title>
        <authorList>
            <person name="Mariita R.M."/>
            <person name="Sello J.K."/>
        </authorList>
    </citation>
    <scope>NUCLEOTIDE SEQUENCE [LARGE SCALE GENOMIC DNA]</scope>
    <source>
        <strain evidence="1 3">F1-27</strain>
    </source>
</reference>
<dbReference type="InterPro" id="IPR018391">
    <property type="entry name" value="PQQ_b-propeller_rpt"/>
</dbReference>
<dbReference type="KEGG" id="sgd:ELQ87_34465"/>
<keyword evidence="4" id="KW-1185">Reference proteome</keyword>
<gene>
    <name evidence="2" type="ORF">DDJ31_04800</name>
    <name evidence="1" type="ORF">ELQ87_34465</name>
</gene>
<dbReference type="Proteomes" id="UP000271291">
    <property type="component" value="Chromosome"/>
</dbReference>
<proteinExistence type="predicted"/>
<evidence type="ECO:0000313" key="3">
    <source>
        <dbReference type="Proteomes" id="UP000271291"/>
    </source>
</evidence>
<protein>
    <recommendedName>
        <fullName evidence="5">PQQ-binding-like beta-propeller repeat protein</fullName>
    </recommendedName>
</protein>
<dbReference type="OrthoDB" id="3635325at2"/>
<name>A0A3Q9L106_STRGD</name>
<evidence type="ECO:0008006" key="5">
    <source>
        <dbReference type="Google" id="ProtNLM"/>
    </source>
</evidence>
<dbReference type="RefSeq" id="WP_127181547.1">
    <property type="nucleotide sequence ID" value="NZ_CP029078.1"/>
</dbReference>
<dbReference type="Proteomes" id="UP000501753">
    <property type="component" value="Chromosome"/>
</dbReference>
<evidence type="ECO:0000313" key="4">
    <source>
        <dbReference type="Proteomes" id="UP000501753"/>
    </source>
</evidence>
<sequence length="504" mass="55136">MTTSFSVDRIFGDRAFAEIGDPVLAVPDERRDLLAVAGRHEPGGTTPVGVYGTGDLACHALVRSPYPVHAMAFHPTLPLLVIGTGRYDGGYFFEGQLLLLHLRTSRAVPLIENELGRQVLELAWLDEQTLRLVVAPPDDWKDKSAHLEGHVAVVRRPDWTTVTERSLTGNDLIGPRVPAPRPDGSAVARRTVTELGADWEPRRNVRAVEALADGRILATLDGVRLECRLPSGERAWGVPDEEGGREIVVARDEGSAWVELRRRPGMRVAVPWPVVQLSLADGSQLDAVPPSFVSLVRCADGRPALAPAGRDGVRSRFHVRRGSRVYFQRTERQPGSRRNPRRREPWVMALELQGPPTARPDEPHYAAVQRMFPFSWEPGETHIAGPGIETAEGTLVHTGTVYHGQGLQPGGSFVVRRGTTDGRPLWVFRTDRGATALDADPTTVYVGYDDGEVVALDLSDGSVRWRQYLTVGGVFVVPTALTVTATGRFLIGTDDGRILECSTV</sequence>
<evidence type="ECO:0000313" key="2">
    <source>
        <dbReference type="EMBL" id="QCN84382.1"/>
    </source>
</evidence>
<dbReference type="InterPro" id="IPR015943">
    <property type="entry name" value="WD40/YVTN_repeat-like_dom_sf"/>
</dbReference>
<dbReference type="EMBL" id="CP034687">
    <property type="protein sequence ID" value="AZS88777.1"/>
    <property type="molecule type" value="Genomic_DNA"/>
</dbReference>
<dbReference type="AlphaFoldDB" id="A0A3Q9L106"/>
<evidence type="ECO:0000313" key="1">
    <source>
        <dbReference type="EMBL" id="AZS88777.1"/>
    </source>
</evidence>
<dbReference type="EMBL" id="CP029078">
    <property type="protein sequence ID" value="QCN84382.1"/>
    <property type="molecule type" value="Genomic_DNA"/>
</dbReference>
<accession>A0A3Q9L106</accession>